<evidence type="ECO:0000256" key="1">
    <source>
        <dbReference type="SAM" id="MobiDB-lite"/>
    </source>
</evidence>
<sequence length="66" mass="6773">MDIATLGDPGTARCAAPRRPTRGLTPGAAGGKDTSITQGPQAHVNAAGYSFSETELRELASLFLSL</sequence>
<dbReference type="EMBL" id="JAINUF010000001">
    <property type="protein sequence ID" value="KAJ8379437.1"/>
    <property type="molecule type" value="Genomic_DNA"/>
</dbReference>
<organism evidence="2 3">
    <name type="scientific">Synaphobranchus kaupii</name>
    <name type="common">Kaup's arrowtooth eel</name>
    <dbReference type="NCBI Taxonomy" id="118154"/>
    <lineage>
        <taxon>Eukaryota</taxon>
        <taxon>Metazoa</taxon>
        <taxon>Chordata</taxon>
        <taxon>Craniata</taxon>
        <taxon>Vertebrata</taxon>
        <taxon>Euteleostomi</taxon>
        <taxon>Actinopterygii</taxon>
        <taxon>Neopterygii</taxon>
        <taxon>Teleostei</taxon>
        <taxon>Anguilliformes</taxon>
        <taxon>Synaphobranchidae</taxon>
        <taxon>Synaphobranchus</taxon>
    </lineage>
</organism>
<evidence type="ECO:0000313" key="2">
    <source>
        <dbReference type="EMBL" id="KAJ8379437.1"/>
    </source>
</evidence>
<comment type="caution">
    <text evidence="2">The sequence shown here is derived from an EMBL/GenBank/DDBJ whole genome shotgun (WGS) entry which is preliminary data.</text>
</comment>
<gene>
    <name evidence="2" type="ORF">SKAU_G00002150</name>
</gene>
<reference evidence="2" key="1">
    <citation type="journal article" date="2023" name="Science">
        <title>Genome structures resolve the early diversification of teleost fishes.</title>
        <authorList>
            <person name="Parey E."/>
            <person name="Louis A."/>
            <person name="Montfort J."/>
            <person name="Bouchez O."/>
            <person name="Roques C."/>
            <person name="Iampietro C."/>
            <person name="Lluch J."/>
            <person name="Castinel A."/>
            <person name="Donnadieu C."/>
            <person name="Desvignes T."/>
            <person name="Floi Bucao C."/>
            <person name="Jouanno E."/>
            <person name="Wen M."/>
            <person name="Mejri S."/>
            <person name="Dirks R."/>
            <person name="Jansen H."/>
            <person name="Henkel C."/>
            <person name="Chen W.J."/>
            <person name="Zahm M."/>
            <person name="Cabau C."/>
            <person name="Klopp C."/>
            <person name="Thompson A.W."/>
            <person name="Robinson-Rechavi M."/>
            <person name="Braasch I."/>
            <person name="Lecointre G."/>
            <person name="Bobe J."/>
            <person name="Postlethwait J.H."/>
            <person name="Berthelot C."/>
            <person name="Roest Crollius H."/>
            <person name="Guiguen Y."/>
        </authorList>
    </citation>
    <scope>NUCLEOTIDE SEQUENCE</scope>
    <source>
        <strain evidence="2">WJC10195</strain>
    </source>
</reference>
<proteinExistence type="predicted"/>
<name>A0A9Q1JCJ1_SYNKA</name>
<protein>
    <submittedName>
        <fullName evidence="2">Uncharacterized protein</fullName>
    </submittedName>
</protein>
<accession>A0A9Q1JCJ1</accession>
<evidence type="ECO:0000313" key="3">
    <source>
        <dbReference type="Proteomes" id="UP001152622"/>
    </source>
</evidence>
<dbReference type="AlphaFoldDB" id="A0A9Q1JCJ1"/>
<feature type="compositionally biased region" description="Low complexity" evidence="1">
    <location>
        <begin position="9"/>
        <end position="18"/>
    </location>
</feature>
<dbReference type="Proteomes" id="UP001152622">
    <property type="component" value="Chromosome 1"/>
</dbReference>
<feature type="region of interest" description="Disordered" evidence="1">
    <location>
        <begin position="1"/>
        <end position="39"/>
    </location>
</feature>
<keyword evidence="3" id="KW-1185">Reference proteome</keyword>